<comment type="catalytic activity">
    <reaction evidence="1 5">
        <text>uridine(55) in tRNA = pseudouridine(55) in tRNA</text>
        <dbReference type="Rhea" id="RHEA:42532"/>
        <dbReference type="Rhea" id="RHEA-COMP:10101"/>
        <dbReference type="Rhea" id="RHEA-COMP:10102"/>
        <dbReference type="ChEBI" id="CHEBI:65314"/>
        <dbReference type="ChEBI" id="CHEBI:65315"/>
        <dbReference type="EC" id="5.4.99.25"/>
    </reaction>
</comment>
<dbReference type="EMBL" id="CP013065">
    <property type="protein sequence ID" value="ALM13274.1"/>
    <property type="molecule type" value="Genomic_DNA"/>
</dbReference>
<dbReference type="NCBIfam" id="TIGR00431">
    <property type="entry name" value="TruB"/>
    <property type="match status" value="1"/>
</dbReference>
<evidence type="ECO:0000256" key="1">
    <source>
        <dbReference type="ARBA" id="ARBA00000385"/>
    </source>
</evidence>
<accession>A0A0S1SJX8</accession>
<proteinExistence type="inferred from homology"/>
<evidence type="ECO:0000313" key="8">
    <source>
        <dbReference type="Proteomes" id="UP000069135"/>
    </source>
</evidence>
<name>A0A0S1SJX8_9BACT</name>
<dbReference type="EC" id="5.4.99.25" evidence="5"/>
<dbReference type="PANTHER" id="PTHR13767">
    <property type="entry name" value="TRNA-PSEUDOURIDINE SYNTHASE"/>
    <property type="match status" value="1"/>
</dbReference>
<comment type="similarity">
    <text evidence="2 5">Belongs to the pseudouridine synthase TruB family. Type 1 subfamily.</text>
</comment>
<keyword evidence="4 5" id="KW-0413">Isomerase</keyword>
<dbReference type="GO" id="GO:1990481">
    <property type="term" value="P:mRNA pseudouridine synthesis"/>
    <property type="evidence" value="ECO:0007669"/>
    <property type="project" value="TreeGrafter"/>
</dbReference>
<dbReference type="InterPro" id="IPR002501">
    <property type="entry name" value="PsdUridine_synth_N"/>
</dbReference>
<evidence type="ECO:0000256" key="2">
    <source>
        <dbReference type="ARBA" id="ARBA00005642"/>
    </source>
</evidence>
<dbReference type="CDD" id="cd02573">
    <property type="entry name" value="PseudoU_synth_EcTruB"/>
    <property type="match status" value="1"/>
</dbReference>
<keyword evidence="3 5" id="KW-0819">tRNA processing</keyword>
<dbReference type="GO" id="GO:0031119">
    <property type="term" value="P:tRNA pseudouridine synthesis"/>
    <property type="evidence" value="ECO:0007669"/>
    <property type="project" value="UniProtKB-UniRule"/>
</dbReference>
<gene>
    <name evidence="5" type="primary">truB</name>
    <name evidence="7" type="ORF">PeribacterD1_0592</name>
</gene>
<reference evidence="8" key="1">
    <citation type="submission" date="2015-10" db="EMBL/GenBank/DDBJ databases">
        <title>Analysis of five complete genome sequences for members of the class Peribacteria in the recently recognized Peregrinibacteria bacterial phylum.</title>
        <authorList>
            <person name="Anantharaman K."/>
            <person name="Brown C.T."/>
            <person name="Burstein D."/>
            <person name="Castelle C.J."/>
            <person name="Probst A.J."/>
            <person name="Thomas B.C."/>
            <person name="Williams K.H."/>
            <person name="Banfield J.F."/>
        </authorList>
    </citation>
    <scope>NUCLEOTIDE SEQUENCE [LARGE SCALE GENOMIC DNA]</scope>
</reference>
<dbReference type="SUPFAM" id="SSF55120">
    <property type="entry name" value="Pseudouridine synthase"/>
    <property type="match status" value="1"/>
</dbReference>
<reference evidence="7 8" key="2">
    <citation type="journal article" date="2016" name="PeerJ">
        <title>Analysis of five complete genome sequences for members of the class Peribacteria in the recently recognized Peregrinibacteria bacterial phylum.</title>
        <authorList>
            <person name="Anantharaman K."/>
            <person name="Brown C.T."/>
            <person name="Burstein D."/>
            <person name="Castelle C.J."/>
            <person name="Probst A.J."/>
            <person name="Thomas B.C."/>
            <person name="Williams K.H."/>
            <person name="Banfield J.F."/>
        </authorList>
    </citation>
    <scope>NUCLEOTIDE SEQUENCE [LARGE SCALE GENOMIC DNA]</scope>
    <source>
        <strain evidence="7">RIFOXYD1_FULL_PER-ii_59_16</strain>
    </source>
</reference>
<accession>A0A0S1SLG8</accession>
<comment type="function">
    <text evidence="5">Responsible for synthesis of pseudouridine from uracil-55 in the psi GC loop of transfer RNAs.</text>
</comment>
<dbReference type="GO" id="GO:0160148">
    <property type="term" value="F:tRNA pseudouridine(55) synthase activity"/>
    <property type="evidence" value="ECO:0007669"/>
    <property type="project" value="UniProtKB-EC"/>
</dbReference>
<dbReference type="AlphaFoldDB" id="A0A0S1SJX8"/>
<dbReference type="STRING" id="1735162.PeribacterB2_0591"/>
<evidence type="ECO:0000256" key="4">
    <source>
        <dbReference type="ARBA" id="ARBA00023235"/>
    </source>
</evidence>
<dbReference type="PANTHER" id="PTHR13767:SF2">
    <property type="entry name" value="PSEUDOURIDYLATE SYNTHASE TRUB1"/>
    <property type="match status" value="1"/>
</dbReference>
<organism evidence="7 8">
    <name type="scientific">Candidatus Peribacter riflensis</name>
    <dbReference type="NCBI Taxonomy" id="1735162"/>
    <lineage>
        <taxon>Bacteria</taxon>
        <taxon>Candidatus Peregrinibacteriota</taxon>
        <taxon>Candidatus Peribacteria</taxon>
        <taxon>Candidatus Peribacterales</taxon>
        <taxon>Candidatus Peribacteraceae</taxon>
        <taxon>Candidatus Peribacter</taxon>
    </lineage>
</organism>
<dbReference type="Gene3D" id="3.30.2350.10">
    <property type="entry name" value="Pseudouridine synthase"/>
    <property type="match status" value="1"/>
</dbReference>
<accession>A0A0S1SV46</accession>
<feature type="domain" description="Pseudouridine synthase II N-terminal" evidence="6">
    <location>
        <begin position="24"/>
        <end position="177"/>
    </location>
</feature>
<dbReference type="KEGG" id="prf:PeribacterA2_0592"/>
<dbReference type="InterPro" id="IPR014780">
    <property type="entry name" value="tRNA_psdUridine_synth_TruB"/>
</dbReference>
<dbReference type="Proteomes" id="UP000069135">
    <property type="component" value="Chromosome"/>
</dbReference>
<dbReference type="PATRIC" id="fig|1735161.3.peg.578"/>
<protein>
    <recommendedName>
        <fullName evidence="5">tRNA pseudouridine synthase B</fullName>
        <ecNumber evidence="5">5.4.99.25</ecNumber>
    </recommendedName>
    <alternativeName>
        <fullName evidence="5">tRNA pseudouridine(55) synthase</fullName>
        <shortName evidence="5">Psi55 synthase</shortName>
    </alternativeName>
    <alternativeName>
        <fullName evidence="5">tRNA pseudouridylate synthase</fullName>
    </alternativeName>
    <alternativeName>
        <fullName evidence="5">tRNA-uridine isomerase</fullName>
    </alternativeName>
</protein>
<evidence type="ECO:0000256" key="3">
    <source>
        <dbReference type="ARBA" id="ARBA00022694"/>
    </source>
</evidence>
<dbReference type="Pfam" id="PF01509">
    <property type="entry name" value="TruB_N"/>
    <property type="match status" value="1"/>
</dbReference>
<evidence type="ECO:0000256" key="5">
    <source>
        <dbReference type="HAMAP-Rule" id="MF_01080"/>
    </source>
</evidence>
<dbReference type="HAMAP" id="MF_01080">
    <property type="entry name" value="TruB_bact"/>
    <property type="match status" value="1"/>
</dbReference>
<evidence type="ECO:0000259" key="6">
    <source>
        <dbReference type="Pfam" id="PF01509"/>
    </source>
</evidence>
<accession>A0A0S1SQM4</accession>
<dbReference type="GO" id="GO:0003723">
    <property type="term" value="F:RNA binding"/>
    <property type="evidence" value="ECO:0007669"/>
    <property type="project" value="InterPro"/>
</dbReference>
<sequence length="286" mass="31337">MRHGFLLIDKPIGPSSHDAVAQVRAVLKEQKIGHLGTLDPAAEGLLVLAVGAKALKVVELFSDLPKEYRAHIHFGATSTTYDREGVIERWSPVAGWHAPDEITIRSIIGSRFLGKIQQVPPAHSAVKIGGERAYRKARQGRGVNIPPREVEITECIIERYAYPHLHLKVACGSGTYIRSLAHDLGQVLQCGGYLEGLKRISVGEWSVEDAIKPGMAMWTKVIPLKDVLAAFPKLELTDAQAEDIKHGRSIAHETAPDTIGWNEGLPIAVLIPCRDGTRQSRARKVL</sequence>
<accession>A0A0S1SI56</accession>
<dbReference type="InterPro" id="IPR020103">
    <property type="entry name" value="PsdUridine_synth_cat_dom_sf"/>
</dbReference>
<feature type="active site" description="Nucleophile" evidence="5">
    <location>
        <position position="39"/>
    </location>
</feature>
<evidence type="ECO:0000313" key="7">
    <source>
        <dbReference type="EMBL" id="ALM13274.1"/>
    </source>
</evidence>